<dbReference type="OrthoDB" id="9937640at2"/>
<reference evidence="2" key="4">
    <citation type="submission" date="2020-10" db="EMBL/GenBank/DDBJ databases">
        <authorList>
            <person name="Bassil N.M."/>
            <person name="Lloyd J.R."/>
        </authorList>
    </citation>
    <scope>NUCLEOTIDE SEQUENCE</scope>
    <source>
        <strain evidence="2">NB2006</strain>
    </source>
</reference>
<reference evidence="1 3" key="1">
    <citation type="submission" date="2016-10" db="EMBL/GenBank/DDBJ databases">
        <title>Draft genome sequences of four alkaliphilic bacteria belonging to the Anaerobacillus genus.</title>
        <authorList>
            <person name="Bassil N.M."/>
            <person name="Lloyd J.R."/>
        </authorList>
    </citation>
    <scope>NUCLEOTIDE SEQUENCE [LARGE SCALE GENOMIC DNA]</scope>
    <source>
        <strain evidence="1 3">NB2006</strain>
    </source>
</reference>
<dbReference type="KEGG" id="aia:AWH56_008775"/>
<evidence type="ECO:0000313" key="3">
    <source>
        <dbReference type="Proteomes" id="UP000180175"/>
    </source>
</evidence>
<dbReference type="Proteomes" id="UP000180175">
    <property type="component" value="Chromosome"/>
</dbReference>
<dbReference type="EMBL" id="CP063356">
    <property type="protein sequence ID" value="QOY37656.1"/>
    <property type="molecule type" value="Genomic_DNA"/>
</dbReference>
<dbReference type="RefSeq" id="WP_071318976.1">
    <property type="nucleotide sequence ID" value="NZ_CP063356.2"/>
</dbReference>
<reference evidence="2 3" key="2">
    <citation type="journal article" date="2017" name="Genome Announc.">
        <title>Draft Genome Sequences of Four Alkaliphilic Bacteria Belonging to the Anaerobacillus Genus.</title>
        <authorList>
            <person name="Bassil N.M."/>
            <person name="Lloyd J.R."/>
        </authorList>
    </citation>
    <scope>NUCLEOTIDE SEQUENCE [LARGE SCALE GENOMIC DNA]</scope>
    <source>
        <strain evidence="2 3">NB2006</strain>
    </source>
</reference>
<evidence type="ECO:0000313" key="2">
    <source>
        <dbReference type="EMBL" id="QOY37656.1"/>
    </source>
</evidence>
<organism evidence="1 3">
    <name type="scientific">Anaerobacillus isosaccharinicus</name>
    <dbReference type="NCBI Taxonomy" id="1532552"/>
    <lineage>
        <taxon>Bacteria</taxon>
        <taxon>Bacillati</taxon>
        <taxon>Bacillota</taxon>
        <taxon>Bacilli</taxon>
        <taxon>Bacillales</taxon>
        <taxon>Bacillaceae</taxon>
        <taxon>Anaerobacillus</taxon>
    </lineage>
</organism>
<sequence length="96" mass="10809">MKNVLTTWIDGDAIIFALPSHSLKGYGRTLVKCEMLGNDLFVTHECGVTKSDRNLSCRCTKTAVDAFLSIQPNVTFENVIYETKNITLQPTWEQVK</sequence>
<protein>
    <submittedName>
        <fullName evidence="1">Uncharacterized protein</fullName>
    </submittedName>
</protein>
<name>A0A1S2L114_9BACI</name>
<dbReference type="EMBL" id="LQXD01000186">
    <property type="protein sequence ID" value="OIJ06162.1"/>
    <property type="molecule type" value="Genomic_DNA"/>
</dbReference>
<evidence type="ECO:0000313" key="1">
    <source>
        <dbReference type="EMBL" id="OIJ06162.1"/>
    </source>
</evidence>
<reference evidence="2 3" key="3">
    <citation type="journal article" date="2019" name="Int. J. Syst. Evol. Microbiol.">
        <title>Anaerobacillus isosaccharinicus sp. nov., an alkaliphilic bacterium which degrades isosaccharinic acid.</title>
        <authorList>
            <person name="Bassil N.M."/>
            <person name="Lloyd J.R."/>
        </authorList>
    </citation>
    <scope>NUCLEOTIDE SEQUENCE [LARGE SCALE GENOMIC DNA]</scope>
    <source>
        <strain evidence="2 3">NB2006</strain>
    </source>
</reference>
<accession>A0A1S2L114</accession>
<keyword evidence="3" id="KW-1185">Reference proteome</keyword>
<proteinExistence type="predicted"/>
<dbReference type="AlphaFoldDB" id="A0A1S2L114"/>
<gene>
    <name evidence="2" type="ORF">AWH56_008775</name>
    <name evidence="1" type="ORF">AWH56_21510</name>
</gene>